<evidence type="ECO:0000313" key="22">
    <source>
        <dbReference type="EMBL" id="KQK14990.1"/>
    </source>
</evidence>
<evidence type="ECO:0000256" key="12">
    <source>
        <dbReference type="ARBA" id="ARBA00023283"/>
    </source>
</evidence>
<dbReference type="EMBL" id="CM000880">
    <property type="protein sequence ID" value="KQK14990.1"/>
    <property type="molecule type" value="Genomic_DNA"/>
</dbReference>
<feature type="disulfide bond" evidence="18">
    <location>
        <begin position="204"/>
        <end position="284"/>
    </location>
</feature>
<dbReference type="Gene3D" id="1.10.520.10">
    <property type="match status" value="1"/>
</dbReference>
<dbReference type="KEGG" id="bdi:100844420"/>
<dbReference type="PRINTS" id="PR00458">
    <property type="entry name" value="PEROXIDASE"/>
</dbReference>
<name>I1GRV9_BRADI</name>
<reference evidence="22" key="2">
    <citation type="submission" date="2017-06" db="EMBL/GenBank/DDBJ databases">
        <title>WGS assembly of Brachypodium distachyon.</title>
        <authorList>
            <consortium name="The International Brachypodium Initiative"/>
            <person name="Lucas S."/>
            <person name="Harmon-Smith M."/>
            <person name="Lail K."/>
            <person name="Tice H."/>
            <person name="Grimwood J."/>
            <person name="Bruce D."/>
            <person name="Barry K."/>
            <person name="Shu S."/>
            <person name="Lindquist E."/>
            <person name="Wang M."/>
            <person name="Pitluck S."/>
            <person name="Vogel J.P."/>
            <person name="Garvin D.F."/>
            <person name="Mockler T.C."/>
            <person name="Schmutz J."/>
            <person name="Rokhsar D."/>
            <person name="Bevan M.W."/>
        </authorList>
    </citation>
    <scope>NUCLEOTIDE SEQUENCE</scope>
    <source>
        <strain evidence="22">Bd21</strain>
    </source>
</reference>
<dbReference type="SUPFAM" id="SSF48113">
    <property type="entry name" value="Heme-dependent peroxidases"/>
    <property type="match status" value="1"/>
</dbReference>
<evidence type="ECO:0000256" key="11">
    <source>
        <dbReference type="ARBA" id="ARBA00023180"/>
    </source>
</evidence>
<feature type="signal peptide" evidence="20">
    <location>
        <begin position="1"/>
        <end position="21"/>
    </location>
</feature>
<feature type="compositionally biased region" description="Low complexity" evidence="19">
    <location>
        <begin position="143"/>
        <end position="157"/>
    </location>
</feature>
<dbReference type="GeneID" id="100844420"/>
<dbReference type="OrthoDB" id="2113341at2759"/>
<dbReference type="RefSeq" id="XP_024316453.1">
    <property type="nucleotide sequence ID" value="XM_024460685.1"/>
</dbReference>
<organism evidence="22">
    <name type="scientific">Brachypodium distachyon</name>
    <name type="common">Purple false brome</name>
    <name type="synonym">Trachynia distachya</name>
    <dbReference type="NCBI Taxonomy" id="15368"/>
    <lineage>
        <taxon>Eukaryota</taxon>
        <taxon>Viridiplantae</taxon>
        <taxon>Streptophyta</taxon>
        <taxon>Embryophyta</taxon>
        <taxon>Tracheophyta</taxon>
        <taxon>Spermatophyta</taxon>
        <taxon>Magnoliopsida</taxon>
        <taxon>Liliopsida</taxon>
        <taxon>Poales</taxon>
        <taxon>Poaceae</taxon>
        <taxon>BOP clade</taxon>
        <taxon>Pooideae</taxon>
        <taxon>Stipodae</taxon>
        <taxon>Brachypodieae</taxon>
        <taxon>Brachypodium</taxon>
    </lineage>
</organism>
<reference evidence="23" key="3">
    <citation type="submission" date="2018-08" db="UniProtKB">
        <authorList>
            <consortium name="EnsemblPlants"/>
        </authorList>
    </citation>
    <scope>IDENTIFICATION</scope>
    <source>
        <strain evidence="23">cv. Bd21</strain>
    </source>
</reference>
<keyword evidence="8" id="KW-0560">Oxidoreductase</keyword>
<evidence type="ECO:0000256" key="13">
    <source>
        <dbReference type="ARBA" id="ARBA00023324"/>
    </source>
</evidence>
<keyword evidence="13" id="KW-0376">Hydrogen peroxide</keyword>
<evidence type="ECO:0000259" key="21">
    <source>
        <dbReference type="PROSITE" id="PS50873"/>
    </source>
</evidence>
<keyword evidence="10 18" id="KW-1015">Disulfide bond</keyword>
<dbReference type="PROSITE" id="PS50873">
    <property type="entry name" value="PEROXIDASE_4"/>
    <property type="match status" value="1"/>
</dbReference>
<feature type="domain" description="Plant heme peroxidase family profile" evidence="21">
    <location>
        <begin position="194"/>
        <end position="493"/>
    </location>
</feature>
<evidence type="ECO:0000256" key="15">
    <source>
        <dbReference type="PIRSR" id="PIRSR600823-2"/>
    </source>
</evidence>
<keyword evidence="24" id="KW-1185">Reference proteome</keyword>
<dbReference type="HOGENOM" id="CLU_010543_0_1_1"/>
<feature type="binding site" evidence="15">
    <location>
        <position position="339"/>
    </location>
    <ligand>
        <name>substrate</name>
    </ligand>
</feature>
<evidence type="ECO:0000256" key="14">
    <source>
        <dbReference type="PIRSR" id="PIRSR600823-1"/>
    </source>
</evidence>
<feature type="disulfide bond" evidence="18">
    <location>
        <begin position="237"/>
        <end position="242"/>
    </location>
</feature>
<dbReference type="Pfam" id="PF00141">
    <property type="entry name" value="peroxidase"/>
    <property type="match status" value="1"/>
</dbReference>
<dbReference type="GO" id="GO:0006950">
    <property type="term" value="P:response to stress"/>
    <property type="evidence" value="ECO:0000318"/>
    <property type="project" value="GO_Central"/>
</dbReference>
<feature type="binding site" evidence="16">
    <location>
        <position position="243"/>
    </location>
    <ligand>
        <name>Ca(2+)</name>
        <dbReference type="ChEBI" id="CHEBI:29108"/>
        <label>1</label>
    </ligand>
</feature>
<evidence type="ECO:0000256" key="7">
    <source>
        <dbReference type="ARBA" id="ARBA00022837"/>
    </source>
</evidence>
<feature type="binding site" evidence="16">
    <location>
        <position position="239"/>
    </location>
    <ligand>
        <name>Ca(2+)</name>
        <dbReference type="ChEBI" id="CHEBI:29108"/>
        <label>1</label>
    </ligand>
</feature>
<dbReference type="InterPro" id="IPR002016">
    <property type="entry name" value="Haem_peroxidase"/>
</dbReference>
<feature type="compositionally biased region" description="Pro residues" evidence="19">
    <location>
        <begin position="174"/>
        <end position="193"/>
    </location>
</feature>
<evidence type="ECO:0000256" key="9">
    <source>
        <dbReference type="ARBA" id="ARBA00023004"/>
    </source>
</evidence>
<dbReference type="STRING" id="15368.I1GRV9"/>
<evidence type="ECO:0000256" key="1">
    <source>
        <dbReference type="ARBA" id="ARBA00000189"/>
    </source>
</evidence>
<feature type="region of interest" description="Disordered" evidence="19">
    <location>
        <begin position="23"/>
        <end position="197"/>
    </location>
</feature>
<dbReference type="eggNOG" id="ENOG502QPX7">
    <property type="taxonomic scope" value="Eukaryota"/>
</dbReference>
<dbReference type="CDD" id="cd00693">
    <property type="entry name" value="secretory_peroxidase"/>
    <property type="match status" value="1"/>
</dbReference>
<dbReference type="InterPro" id="IPR010255">
    <property type="entry name" value="Haem_peroxidase_sf"/>
</dbReference>
<evidence type="ECO:0000256" key="2">
    <source>
        <dbReference type="ARBA" id="ARBA00006873"/>
    </source>
</evidence>
<feature type="site" description="Transition state stabilizer" evidence="17">
    <location>
        <position position="231"/>
    </location>
</feature>
<dbReference type="GO" id="GO:0009505">
    <property type="term" value="C:plant-type cell wall"/>
    <property type="evidence" value="ECO:0000318"/>
    <property type="project" value="GO_Central"/>
</dbReference>
<keyword evidence="4" id="KW-0575">Peroxidase</keyword>
<keyword evidence="7 16" id="KW-0106">Calcium</keyword>
<evidence type="ECO:0000256" key="20">
    <source>
        <dbReference type="SAM" id="SignalP"/>
    </source>
</evidence>
<evidence type="ECO:0000256" key="18">
    <source>
        <dbReference type="PIRSR" id="PIRSR600823-5"/>
    </source>
</evidence>
<feature type="binding site" evidence="16">
    <location>
        <position position="415"/>
    </location>
    <ligand>
        <name>Ca(2+)</name>
        <dbReference type="ChEBI" id="CHEBI:29108"/>
        <label>2</label>
    </ligand>
</feature>
<feature type="binding site" evidence="16">
    <location>
        <position position="258"/>
    </location>
    <ligand>
        <name>Ca(2+)</name>
        <dbReference type="ChEBI" id="CHEBI:29108"/>
        <label>1</label>
    </ligand>
</feature>
<evidence type="ECO:0000256" key="10">
    <source>
        <dbReference type="ARBA" id="ARBA00023157"/>
    </source>
</evidence>
<feature type="binding site" description="axial binding residue" evidence="16">
    <location>
        <position position="369"/>
    </location>
    <ligand>
        <name>heme b</name>
        <dbReference type="ChEBI" id="CHEBI:60344"/>
    </ligand>
    <ligandPart>
        <name>Fe</name>
        <dbReference type="ChEBI" id="CHEBI:18248"/>
    </ligandPart>
</feature>
<feature type="binding site" evidence="16">
    <location>
        <position position="236"/>
    </location>
    <ligand>
        <name>Ca(2+)</name>
        <dbReference type="ChEBI" id="CHEBI:29108"/>
        <label>1</label>
    </ligand>
</feature>
<feature type="binding site" evidence="16">
    <location>
        <position position="245"/>
    </location>
    <ligand>
        <name>Ca(2+)</name>
        <dbReference type="ChEBI" id="CHEBI:29108"/>
        <label>1</label>
    </ligand>
</feature>
<reference evidence="22 23" key="1">
    <citation type="journal article" date="2010" name="Nature">
        <title>Genome sequencing and analysis of the model grass Brachypodium distachyon.</title>
        <authorList>
            <consortium name="International Brachypodium Initiative"/>
        </authorList>
    </citation>
    <scope>NUCLEOTIDE SEQUENCE [LARGE SCALE GENOMIC DNA]</scope>
    <source>
        <strain evidence="22 23">Bd21</strain>
    </source>
</reference>
<sequence length="493" mass="50865">MVKLAVLTSLLALMLIGSAFSQGAPAYPPSPSPSPVSSDRMTHPPSANPGLPMNPPNVSPSPSLLAYPPTSTGPSRPSPSAPAYPPTTSPPISPPSISIVPSPRSPIQAQPVYPPSSSTPAYEPSPSPSKIAYPPSPSPQSPVPAARSPSPASSPQRSYPPSPSPAPAAVYPPFSAPPINPPSPSPSPTPPSPGLTVGHYKYSCPNAEEIVRQAVKAATDKNLGTGAGLIRLFFHDCFVRGCDASVLLNTTGTGEPTERQGAPNLTLRGFEAIDAAKSALELACPGVVSCADTLAFAARDAAFFLGTGGGGASLLDFAMPAGRRDGRVSLASETVPNLPSPSSTLAQLVARFGAKGLGVGDMVALSGAHSVGRARCSSFSARLAEPSAMDPELARSLWMQCGASGESMVMEDFRTPDVLDAKYYENVVRREVLFGSDAALMASEGTTGMVVENARVSGLWERRFAAAMVRMGAVGAKTGVEDGEIRKKCWIIN</sequence>
<keyword evidence="20" id="KW-0732">Signal</keyword>
<dbReference type="GO" id="GO:0140825">
    <property type="term" value="F:lactoperoxidase activity"/>
    <property type="evidence" value="ECO:0007669"/>
    <property type="project" value="UniProtKB-EC"/>
</dbReference>
<comment type="similarity">
    <text evidence="2">Belongs to the peroxidase family. Ascorbate peroxidase subfamily.</text>
</comment>
<comment type="cofactor">
    <cofactor evidence="16">
        <name>heme b</name>
        <dbReference type="ChEBI" id="CHEBI:60344"/>
    </cofactor>
    <text evidence="16">Binds 1 heme b (iron(II)-protoporphyrin IX) group per subunit.</text>
</comment>
<feature type="compositionally biased region" description="Low complexity" evidence="19">
    <location>
        <begin position="95"/>
        <end position="107"/>
    </location>
</feature>
<dbReference type="OMA" id="SSDRMTH"/>
<evidence type="ECO:0000256" key="19">
    <source>
        <dbReference type="SAM" id="MobiDB-lite"/>
    </source>
</evidence>
<evidence type="ECO:0000256" key="5">
    <source>
        <dbReference type="ARBA" id="ARBA00022617"/>
    </source>
</evidence>
<feature type="binding site" evidence="16">
    <location>
        <position position="412"/>
    </location>
    <ligand>
        <name>Ca(2+)</name>
        <dbReference type="ChEBI" id="CHEBI:29108"/>
        <label>2</label>
    </ligand>
</feature>
<feature type="chain" id="PRO_5014094049" description="peroxidase" evidence="20">
    <location>
        <begin position="22"/>
        <end position="493"/>
    </location>
</feature>
<dbReference type="Gramene" id="KQK14990">
    <property type="protein sequence ID" value="KQK14990"/>
    <property type="gene ID" value="BRADI_1g20000v3"/>
</dbReference>
<dbReference type="PRINTS" id="PR00461">
    <property type="entry name" value="PLPEROXIDASE"/>
</dbReference>
<dbReference type="FunFam" id="1.10.420.10:FF:000006">
    <property type="entry name" value="Peroxidase"/>
    <property type="match status" value="1"/>
</dbReference>
<dbReference type="Gene3D" id="1.10.420.10">
    <property type="entry name" value="Peroxidase, domain 2"/>
    <property type="match status" value="1"/>
</dbReference>
<keyword evidence="12" id="KW-0873">Pyrrolidone carboxylic acid</keyword>
<accession>I1GRV9</accession>
<dbReference type="PROSITE" id="PS00435">
    <property type="entry name" value="PEROXIDASE_1"/>
    <property type="match status" value="1"/>
</dbReference>
<feature type="compositionally biased region" description="Low complexity" evidence="19">
    <location>
        <begin position="60"/>
        <end position="75"/>
    </location>
</feature>
<feature type="compositionally biased region" description="Pro residues" evidence="19">
    <location>
        <begin position="76"/>
        <end position="94"/>
    </location>
</feature>
<dbReference type="GO" id="GO:0004601">
    <property type="term" value="F:peroxidase activity"/>
    <property type="evidence" value="ECO:0000318"/>
    <property type="project" value="GO_Central"/>
</dbReference>
<proteinExistence type="inferred from homology"/>
<evidence type="ECO:0000256" key="17">
    <source>
        <dbReference type="PIRSR" id="PIRSR600823-4"/>
    </source>
</evidence>
<gene>
    <name evidence="23" type="primary">LOC100844420</name>
    <name evidence="22" type="ORF">BRADI_1g20000v3</name>
</gene>
<evidence type="ECO:0000256" key="6">
    <source>
        <dbReference type="ARBA" id="ARBA00022723"/>
    </source>
</evidence>
<keyword evidence="5" id="KW-0349">Heme</keyword>
<feature type="binding site" evidence="16">
    <location>
        <position position="241"/>
    </location>
    <ligand>
        <name>Ca(2+)</name>
        <dbReference type="ChEBI" id="CHEBI:29108"/>
        <label>1</label>
    </ligand>
</feature>
<dbReference type="EC" id="1.11.1.7" evidence="3"/>
<feature type="active site" description="Proton acceptor" evidence="14">
    <location>
        <position position="235"/>
    </location>
</feature>
<evidence type="ECO:0000256" key="16">
    <source>
        <dbReference type="PIRSR" id="PIRSR600823-3"/>
    </source>
</evidence>
<feature type="disulfide bond" evidence="18">
    <location>
        <begin position="376"/>
        <end position="401"/>
    </location>
</feature>
<dbReference type="InterPro" id="IPR033905">
    <property type="entry name" value="Secretory_peroxidase"/>
</dbReference>
<dbReference type="GO" id="GO:0020037">
    <property type="term" value="F:heme binding"/>
    <property type="evidence" value="ECO:0007669"/>
    <property type="project" value="InterPro"/>
</dbReference>
<dbReference type="InterPro" id="IPR019793">
    <property type="entry name" value="Peroxidases_heam-ligand_BS"/>
</dbReference>
<dbReference type="GO" id="GO:0046872">
    <property type="term" value="F:metal ion binding"/>
    <property type="evidence" value="ECO:0007669"/>
    <property type="project" value="UniProtKB-KW"/>
</dbReference>
<evidence type="ECO:0000256" key="3">
    <source>
        <dbReference type="ARBA" id="ARBA00012313"/>
    </source>
</evidence>
<dbReference type="PANTHER" id="PTHR31235">
    <property type="entry name" value="PEROXIDASE 25-RELATED"/>
    <property type="match status" value="1"/>
</dbReference>
<keyword evidence="9 16" id="KW-0408">Iron</keyword>
<keyword evidence="6 16" id="KW-0479">Metal-binding</keyword>
<evidence type="ECO:0000256" key="8">
    <source>
        <dbReference type="ARBA" id="ARBA00023002"/>
    </source>
</evidence>
<dbReference type="InterPro" id="IPR000823">
    <property type="entry name" value="Peroxidase_pln"/>
</dbReference>
<evidence type="ECO:0000313" key="24">
    <source>
        <dbReference type="Proteomes" id="UP000008810"/>
    </source>
</evidence>
<feature type="binding site" evidence="16">
    <location>
        <position position="420"/>
    </location>
    <ligand>
        <name>Ca(2+)</name>
        <dbReference type="ChEBI" id="CHEBI:29108"/>
        <label>2</label>
    </ligand>
</feature>
<dbReference type="GO" id="GO:0042744">
    <property type="term" value="P:hydrogen peroxide catabolic process"/>
    <property type="evidence" value="ECO:0007669"/>
    <property type="project" value="UniProtKB-KW"/>
</dbReference>
<protein>
    <recommendedName>
        <fullName evidence="3">peroxidase</fullName>
        <ecNumber evidence="3">1.11.1.7</ecNumber>
    </recommendedName>
</protein>
<dbReference type="AlphaFoldDB" id="I1GRV9"/>
<dbReference type="Proteomes" id="UP000008810">
    <property type="component" value="Chromosome 1"/>
</dbReference>
<dbReference type="InterPro" id="IPR019794">
    <property type="entry name" value="Peroxidases_AS"/>
</dbReference>
<dbReference type="GO" id="GO:0006979">
    <property type="term" value="P:response to oxidative stress"/>
    <property type="evidence" value="ECO:0007669"/>
    <property type="project" value="InterPro"/>
</dbReference>
<dbReference type="EnsemblPlants" id="KQK14990">
    <property type="protein sequence ID" value="KQK14990"/>
    <property type="gene ID" value="BRADI_1g20000v3"/>
</dbReference>
<evidence type="ECO:0000256" key="4">
    <source>
        <dbReference type="ARBA" id="ARBA00022559"/>
    </source>
</evidence>
<comment type="cofactor">
    <cofactor evidence="16">
        <name>Ca(2+)</name>
        <dbReference type="ChEBI" id="CHEBI:29108"/>
    </cofactor>
    <text evidence="16">Binds 2 calcium ions per subunit.</text>
</comment>
<dbReference type="PROSITE" id="PS00436">
    <property type="entry name" value="PEROXIDASE_2"/>
    <property type="match status" value="1"/>
</dbReference>
<feature type="disulfide bond" evidence="18">
    <location>
        <begin position="290"/>
        <end position="489"/>
    </location>
</feature>
<comment type="catalytic activity">
    <reaction evidence="1">
        <text>2 a phenolic donor + H2O2 = 2 a phenolic radical donor + 2 H2O</text>
        <dbReference type="Rhea" id="RHEA:56136"/>
        <dbReference type="ChEBI" id="CHEBI:15377"/>
        <dbReference type="ChEBI" id="CHEBI:16240"/>
        <dbReference type="ChEBI" id="CHEBI:139520"/>
        <dbReference type="ChEBI" id="CHEBI:139521"/>
        <dbReference type="EC" id="1.11.1.7"/>
    </reaction>
</comment>
<evidence type="ECO:0000313" key="23">
    <source>
        <dbReference type="EnsemblPlants" id="KQK14990"/>
    </source>
</evidence>
<keyword evidence="11" id="KW-0325">Glycoprotein</keyword>